<feature type="binding site" evidence="2">
    <location>
        <position position="92"/>
    </location>
    <ligand>
        <name>prephenate</name>
        <dbReference type="ChEBI" id="CHEBI:29934"/>
    </ligand>
</feature>
<comment type="catalytic activity">
    <reaction evidence="3">
        <text>chorismate = prephenate</text>
        <dbReference type="Rhea" id="RHEA:13897"/>
        <dbReference type="ChEBI" id="CHEBI:29748"/>
        <dbReference type="ChEBI" id="CHEBI:29934"/>
        <dbReference type="EC" id="5.4.99.5"/>
    </reaction>
</comment>
<keyword evidence="5" id="KW-1185">Reference proteome</keyword>
<dbReference type="EC" id="5.4.99.5" evidence="1 3"/>
<dbReference type="Gene3D" id="3.30.1330.40">
    <property type="entry name" value="RutC-like"/>
    <property type="match status" value="1"/>
</dbReference>
<dbReference type="Pfam" id="PF07736">
    <property type="entry name" value="CM_1"/>
    <property type="match status" value="1"/>
</dbReference>
<dbReference type="InterPro" id="IPR035959">
    <property type="entry name" value="RutC-like_sf"/>
</dbReference>
<dbReference type="NCBIfam" id="TIGR01796">
    <property type="entry name" value="CM_mono_aroH"/>
    <property type="match status" value="1"/>
</dbReference>
<evidence type="ECO:0000256" key="3">
    <source>
        <dbReference type="PROSITE-ProRule" id="PRU00514"/>
    </source>
</evidence>
<reference evidence="4 5" key="1">
    <citation type="journal article" date="2016" name="Biochim. Biophys. Acta">
        <title>Characterization of red-shifted phycobilisomes isolated from the chlorophyll f-containing cyanobacterium Halomicronema hongdechloris.</title>
        <authorList>
            <person name="Li Y."/>
            <person name="Lin Y."/>
            <person name="Garvey C.J."/>
            <person name="Birch D."/>
            <person name="Corkery R.W."/>
            <person name="Loughlin P.C."/>
            <person name="Scheer H."/>
            <person name="Willows R.D."/>
            <person name="Chen M."/>
        </authorList>
    </citation>
    <scope>NUCLEOTIDE SEQUENCE [LARGE SCALE GENOMIC DNA]</scope>
    <source>
        <strain evidence="4 5">C2206</strain>
    </source>
</reference>
<dbReference type="PROSITE" id="PS51167">
    <property type="entry name" value="CHORISMATE_MUT_1"/>
    <property type="match status" value="1"/>
</dbReference>
<dbReference type="PIRSF" id="PIRSF005965">
    <property type="entry name" value="Chor_mut_AroH"/>
    <property type="match status" value="1"/>
</dbReference>
<keyword evidence="2 3" id="KW-0057">Aromatic amino acid biosynthesis</keyword>
<dbReference type="AlphaFoldDB" id="A0A1Z3HP48"/>
<feature type="binding site" evidence="2">
    <location>
        <position position="110"/>
    </location>
    <ligand>
        <name>prephenate</name>
        <dbReference type="ChEBI" id="CHEBI:29934"/>
    </ligand>
</feature>
<dbReference type="CDD" id="cd02185">
    <property type="entry name" value="AroH"/>
    <property type="match status" value="1"/>
</dbReference>
<dbReference type="UniPathway" id="UPA00120">
    <property type="reaction ID" value="UER00203"/>
</dbReference>
<name>A0A1Z3HP48_9CYAN</name>
<evidence type="ECO:0000256" key="2">
    <source>
        <dbReference type="PIRSR" id="PIRSR005965-1"/>
    </source>
</evidence>
<dbReference type="STRING" id="1641165.XM38_10400"/>
<dbReference type="OrthoDB" id="9802232at2"/>
<sequence>MDWQVRAIRGAITVPDNTAKAIGDAVHELLEILETRNHLDPNCIISATFSVTRDLDAIFPAAVARQRPHWDNVPLLDVQQMHVEGSLPRCIRLLIHAQLPAFHAEVQHIYLRGAKDLRPDWSISPITLTPSSRD</sequence>
<dbReference type="GO" id="GO:0008652">
    <property type="term" value="P:amino acid biosynthetic process"/>
    <property type="evidence" value="ECO:0007669"/>
    <property type="project" value="UniProtKB-UniRule"/>
</dbReference>
<feature type="binding site" evidence="2">
    <location>
        <position position="9"/>
    </location>
    <ligand>
        <name>prephenate</name>
        <dbReference type="ChEBI" id="CHEBI:29934"/>
    </ligand>
</feature>
<dbReference type="KEGG" id="hhg:XM38_030240"/>
<evidence type="ECO:0000313" key="4">
    <source>
        <dbReference type="EMBL" id="ASC72070.1"/>
    </source>
</evidence>
<dbReference type="InterPro" id="IPR008243">
    <property type="entry name" value="Chorismate_mutase_AroH"/>
</dbReference>
<organism evidence="4 5">
    <name type="scientific">Halomicronema hongdechloris C2206</name>
    <dbReference type="NCBI Taxonomy" id="1641165"/>
    <lineage>
        <taxon>Bacteria</taxon>
        <taxon>Bacillati</taxon>
        <taxon>Cyanobacteriota</taxon>
        <taxon>Cyanophyceae</taxon>
        <taxon>Nodosilineales</taxon>
        <taxon>Nodosilineaceae</taxon>
        <taxon>Halomicronema</taxon>
    </lineage>
</organism>
<dbReference type="PANTHER" id="PTHR21164:SF0">
    <property type="entry name" value="CHORISMATE MUTASE AROH"/>
    <property type="match status" value="1"/>
</dbReference>
<evidence type="ECO:0000313" key="5">
    <source>
        <dbReference type="Proteomes" id="UP000191901"/>
    </source>
</evidence>
<dbReference type="Proteomes" id="UP000191901">
    <property type="component" value="Chromosome"/>
</dbReference>
<dbReference type="GO" id="GO:0046417">
    <property type="term" value="P:chorismate metabolic process"/>
    <property type="evidence" value="ECO:0007669"/>
    <property type="project" value="TreeGrafter"/>
</dbReference>
<dbReference type="EMBL" id="CP021983">
    <property type="protein sequence ID" value="ASC72070.1"/>
    <property type="molecule type" value="Genomic_DNA"/>
</dbReference>
<proteinExistence type="predicted"/>
<protein>
    <recommendedName>
        <fullName evidence="1 3">chorismate mutase</fullName>
        <ecNumber evidence="1 3">5.4.99.5</ecNumber>
    </recommendedName>
</protein>
<accession>A0A1Z3HP48</accession>
<dbReference type="GO" id="GO:0009073">
    <property type="term" value="P:aromatic amino acid family biosynthetic process"/>
    <property type="evidence" value="ECO:0007669"/>
    <property type="project" value="UniProtKB-UniRule"/>
</dbReference>
<dbReference type="GO" id="GO:0004106">
    <property type="term" value="F:chorismate mutase activity"/>
    <property type="evidence" value="ECO:0007669"/>
    <property type="project" value="UniProtKB-UniRule"/>
</dbReference>
<gene>
    <name evidence="4" type="primary">aroH</name>
    <name evidence="4" type="ORF">XM38_030240</name>
</gene>
<dbReference type="RefSeq" id="WP_080808729.1">
    <property type="nucleotide sequence ID" value="NZ_CP021983.2"/>
</dbReference>
<keyword evidence="3 4" id="KW-0413">Isomerase</keyword>
<evidence type="ECO:0000256" key="1">
    <source>
        <dbReference type="NCBIfam" id="TIGR01796"/>
    </source>
</evidence>
<keyword evidence="2 3" id="KW-0028">Amino-acid biosynthesis</keyword>
<dbReference type="SUPFAM" id="SSF55298">
    <property type="entry name" value="YjgF-like"/>
    <property type="match status" value="1"/>
</dbReference>
<dbReference type="PANTHER" id="PTHR21164">
    <property type="entry name" value="CHORISMATE MUTASE"/>
    <property type="match status" value="1"/>
</dbReference>